<sequence>MTPVTPTQALPKVECIFDDTALLQLGARQKLATLTGKVVGQSDEMYPLEVYFTHCDDASDPVLLLAATCDASPDFKAANMMHVYCASVWNVNGENPIYPGRFTFSSSTTSHGSYYDVATAAQPSLQAGRSTTSARLL</sequence>
<name>A0A6A4Z2D2_APHAT</name>
<proteinExistence type="predicted"/>
<organism evidence="1 2">
    <name type="scientific">Aphanomyces astaci</name>
    <name type="common">Crayfish plague agent</name>
    <dbReference type="NCBI Taxonomy" id="112090"/>
    <lineage>
        <taxon>Eukaryota</taxon>
        <taxon>Sar</taxon>
        <taxon>Stramenopiles</taxon>
        <taxon>Oomycota</taxon>
        <taxon>Saprolegniomycetes</taxon>
        <taxon>Saprolegniales</taxon>
        <taxon>Verrucalvaceae</taxon>
        <taxon>Aphanomyces</taxon>
    </lineage>
</organism>
<reference evidence="1 2" key="1">
    <citation type="submission" date="2019-06" db="EMBL/GenBank/DDBJ databases">
        <title>Genomics analysis of Aphanomyces spp. identifies a new class of oomycete effector associated with host adaptation.</title>
        <authorList>
            <person name="Gaulin E."/>
        </authorList>
    </citation>
    <scope>NUCLEOTIDE SEQUENCE [LARGE SCALE GENOMIC DNA]</scope>
    <source>
        <strain evidence="1 2">E</strain>
    </source>
</reference>
<accession>A0A6A4Z2D2</accession>
<evidence type="ECO:0000313" key="2">
    <source>
        <dbReference type="Proteomes" id="UP000469452"/>
    </source>
</evidence>
<dbReference type="EMBL" id="VJMI01019589">
    <property type="protein sequence ID" value="KAF0706929.1"/>
    <property type="molecule type" value="Genomic_DNA"/>
</dbReference>
<dbReference type="AlphaFoldDB" id="A0A6A4Z2D2"/>
<dbReference type="Proteomes" id="UP000469452">
    <property type="component" value="Unassembled WGS sequence"/>
</dbReference>
<comment type="caution">
    <text evidence="1">The sequence shown here is derived from an EMBL/GenBank/DDBJ whole genome shotgun (WGS) entry which is preliminary data.</text>
</comment>
<protein>
    <submittedName>
        <fullName evidence="1">Uncharacterized protein</fullName>
    </submittedName>
</protein>
<gene>
    <name evidence="1" type="ORF">AaE_013878</name>
</gene>
<evidence type="ECO:0000313" key="1">
    <source>
        <dbReference type="EMBL" id="KAF0706929.1"/>
    </source>
</evidence>